<dbReference type="PROSITE" id="PS00056">
    <property type="entry name" value="RIBOSOMAL_S17"/>
    <property type="match status" value="1"/>
</dbReference>
<dbReference type="FunFam" id="2.40.50.1000:FF:000003">
    <property type="entry name" value="40S ribosomal protein S11"/>
    <property type="match status" value="1"/>
</dbReference>
<dbReference type="InterPro" id="IPR005518">
    <property type="entry name" value="Remorin_N"/>
</dbReference>
<evidence type="ECO:0000313" key="12">
    <source>
        <dbReference type="EMBL" id="KAG7564955.1"/>
    </source>
</evidence>
<dbReference type="Pfam" id="PF00366">
    <property type="entry name" value="Ribosomal_S17"/>
    <property type="match status" value="1"/>
</dbReference>
<dbReference type="InterPro" id="IPR019979">
    <property type="entry name" value="Ribosomal_uS17_CS"/>
</dbReference>
<dbReference type="NCBIfam" id="TIGR03630">
    <property type="entry name" value="uS17_arch"/>
    <property type="match status" value="1"/>
</dbReference>
<dbReference type="GO" id="GO:0003735">
    <property type="term" value="F:structural constituent of ribosome"/>
    <property type="evidence" value="ECO:0007669"/>
    <property type="project" value="InterPro"/>
</dbReference>
<protein>
    <submittedName>
        <fullName evidence="12">Ribosomal protein S17/S11</fullName>
    </submittedName>
</protein>
<keyword evidence="5 12" id="KW-0689">Ribosomal protein</keyword>
<feature type="domain" description="Remorin N-terminal" evidence="10">
    <location>
        <begin position="19"/>
        <end position="60"/>
    </location>
</feature>
<dbReference type="Pfam" id="PF16205">
    <property type="entry name" value="Ribosomal_S17_N"/>
    <property type="match status" value="1"/>
</dbReference>
<comment type="caution">
    <text evidence="12">The sequence shown here is derived from an EMBL/GenBank/DDBJ whole genome shotgun (WGS) entry which is preliminary data.</text>
</comment>
<keyword evidence="4" id="KW-0694">RNA-binding</keyword>
<dbReference type="OrthoDB" id="684343at2759"/>
<comment type="similarity">
    <text evidence="2">Belongs to the universal ribosomal protein uS17 family.</text>
</comment>
<gene>
    <name evidence="12" type="ORF">ISN44_As10g016950</name>
</gene>
<dbReference type="GO" id="GO:0022627">
    <property type="term" value="C:cytosolic small ribosomal subunit"/>
    <property type="evidence" value="ECO:0007669"/>
    <property type="project" value="TreeGrafter"/>
</dbReference>
<keyword evidence="7" id="KW-0175">Coiled coil</keyword>
<feature type="coiled-coil region" evidence="7">
    <location>
        <begin position="100"/>
        <end position="138"/>
    </location>
</feature>
<reference evidence="12 13" key="1">
    <citation type="submission" date="2020-12" db="EMBL/GenBank/DDBJ databases">
        <title>Concerted genomic and epigenomic changes stabilize Arabidopsis allopolyploids.</title>
        <authorList>
            <person name="Chen Z."/>
        </authorList>
    </citation>
    <scope>NUCLEOTIDE SEQUENCE [LARGE SCALE GENOMIC DNA]</scope>
    <source>
        <strain evidence="12">As9502</strain>
        <tissue evidence="12">Leaf</tissue>
    </source>
</reference>
<accession>A0A8T1ZXJ9</accession>
<dbReference type="PANTHER" id="PTHR10744">
    <property type="entry name" value="40S RIBOSOMAL PROTEIN S11 FAMILY MEMBER"/>
    <property type="match status" value="1"/>
</dbReference>
<evidence type="ECO:0000259" key="10">
    <source>
        <dbReference type="Pfam" id="PF03766"/>
    </source>
</evidence>
<evidence type="ECO:0000259" key="11">
    <source>
        <dbReference type="Pfam" id="PF16205"/>
    </source>
</evidence>
<organism evidence="12 13">
    <name type="scientific">Arabidopsis suecica</name>
    <name type="common">Swedish thale-cress</name>
    <name type="synonym">Cardaminopsis suecica</name>
    <dbReference type="NCBI Taxonomy" id="45249"/>
    <lineage>
        <taxon>Eukaryota</taxon>
        <taxon>Viridiplantae</taxon>
        <taxon>Streptophyta</taxon>
        <taxon>Embryophyta</taxon>
        <taxon>Tracheophyta</taxon>
        <taxon>Spermatophyta</taxon>
        <taxon>Magnoliopsida</taxon>
        <taxon>eudicotyledons</taxon>
        <taxon>Gunneridae</taxon>
        <taxon>Pentapetalae</taxon>
        <taxon>rosids</taxon>
        <taxon>malvids</taxon>
        <taxon>Brassicales</taxon>
        <taxon>Brassicaceae</taxon>
        <taxon>Camelineae</taxon>
        <taxon>Arabidopsis</taxon>
    </lineage>
</organism>
<evidence type="ECO:0000256" key="2">
    <source>
        <dbReference type="ARBA" id="ARBA00010254"/>
    </source>
</evidence>
<feature type="domain" description="Small ribosomal subunit protein uS17 N-terminal" evidence="11">
    <location>
        <begin position="217"/>
        <end position="285"/>
    </location>
</feature>
<dbReference type="Proteomes" id="UP000694251">
    <property type="component" value="Chromosome 10"/>
</dbReference>
<dbReference type="InterPro" id="IPR000266">
    <property type="entry name" value="Ribosomal_uS17"/>
</dbReference>
<keyword evidence="3" id="KW-0699">rRNA-binding</keyword>
<feature type="domain" description="Remorin C-terminal" evidence="9">
    <location>
        <begin position="65"/>
        <end position="162"/>
    </location>
</feature>
<evidence type="ECO:0000256" key="6">
    <source>
        <dbReference type="ARBA" id="ARBA00023274"/>
    </source>
</evidence>
<dbReference type="InterPro" id="IPR028333">
    <property type="entry name" value="Ribosomal_uS17_arc/euk"/>
</dbReference>
<evidence type="ECO:0000259" key="9">
    <source>
        <dbReference type="Pfam" id="PF03763"/>
    </source>
</evidence>
<dbReference type="AlphaFoldDB" id="A0A8T1ZXJ9"/>
<name>A0A8T1ZXJ9_ARASU</name>
<dbReference type="EMBL" id="JAEFBJ010000010">
    <property type="protein sequence ID" value="KAG7564955.1"/>
    <property type="molecule type" value="Genomic_DNA"/>
</dbReference>
<proteinExistence type="inferred from homology"/>
<dbReference type="InterPro" id="IPR032440">
    <property type="entry name" value="Ribosomal_uS17_N"/>
</dbReference>
<dbReference type="InterPro" id="IPR005516">
    <property type="entry name" value="Remorin_C"/>
</dbReference>
<evidence type="ECO:0000256" key="3">
    <source>
        <dbReference type="ARBA" id="ARBA00022730"/>
    </source>
</evidence>
<evidence type="ECO:0000313" key="13">
    <source>
        <dbReference type="Proteomes" id="UP000694251"/>
    </source>
</evidence>
<dbReference type="Pfam" id="PF03766">
    <property type="entry name" value="Remorin_N"/>
    <property type="match status" value="1"/>
</dbReference>
<feature type="compositionally biased region" description="Basic and acidic residues" evidence="8">
    <location>
        <begin position="1"/>
        <end position="11"/>
    </location>
</feature>
<dbReference type="GO" id="GO:0006412">
    <property type="term" value="P:translation"/>
    <property type="evidence" value="ECO:0007669"/>
    <property type="project" value="InterPro"/>
</dbReference>
<dbReference type="CDD" id="cd00364">
    <property type="entry name" value="Ribosomal_uS17"/>
    <property type="match status" value="1"/>
</dbReference>
<comment type="similarity">
    <text evidence="1">Belongs to the remorin family.</text>
</comment>
<keyword evidence="13" id="KW-1185">Reference proteome</keyword>
<evidence type="ECO:0000256" key="7">
    <source>
        <dbReference type="SAM" id="Coils"/>
    </source>
</evidence>
<dbReference type="Pfam" id="PF03763">
    <property type="entry name" value="Remorin_C"/>
    <property type="match status" value="1"/>
</dbReference>
<dbReference type="PANTHER" id="PTHR10744:SF47">
    <property type="entry name" value="SMALL RIBOSOMAL SUBUNIT PROTEIN US17X-RELATED"/>
    <property type="match status" value="1"/>
</dbReference>
<sequence length="373" mass="41720">MTLEEQKKVIEPETVASDPSPPSKEDKLDDSKAIVLVVAAKEPAEEKKEGSVHRDAVLVRLEQDKRISLIKAWEEAEKSKVENKAQKKLSSVGAWENSKKACVEAELKTIEEQLIKKKAQYTEQMKNKIAQIHKKAEEKRAMTEAKRGEDVLKAEEMAAKYRGCLGVGYIWQHRKLHGHNVLQIRVFISVVAAALSSPTSFAFKLTRGSSTSAMAEQTEKAFLKQPKVFLSSKKSGKGKRPGKGGNRFWKSIGLGFKTPREAIDGAYVDKKCPFTGTVSIRGRILAGTCHSAKMQRTIIVRRDYLHFVKKYQRYEKRHSNIPAHVSPCFRVKEGDHIIIGQCRPLSKTVRFNVLKVIPAGSSSSFGKKAFTGM</sequence>
<evidence type="ECO:0000256" key="4">
    <source>
        <dbReference type="ARBA" id="ARBA00022884"/>
    </source>
</evidence>
<feature type="region of interest" description="Disordered" evidence="8">
    <location>
        <begin position="1"/>
        <end position="29"/>
    </location>
</feature>
<evidence type="ECO:0000256" key="1">
    <source>
        <dbReference type="ARBA" id="ARBA00005711"/>
    </source>
</evidence>
<keyword evidence="6" id="KW-0687">Ribonucleoprotein</keyword>
<dbReference type="GO" id="GO:0019843">
    <property type="term" value="F:rRNA binding"/>
    <property type="evidence" value="ECO:0007669"/>
    <property type="project" value="UniProtKB-KW"/>
</dbReference>
<dbReference type="GO" id="GO:0003729">
    <property type="term" value="F:mRNA binding"/>
    <property type="evidence" value="ECO:0007669"/>
    <property type="project" value="UniProtKB-ARBA"/>
</dbReference>
<evidence type="ECO:0000256" key="8">
    <source>
        <dbReference type="SAM" id="MobiDB-lite"/>
    </source>
</evidence>
<evidence type="ECO:0000256" key="5">
    <source>
        <dbReference type="ARBA" id="ARBA00022980"/>
    </source>
</evidence>